<dbReference type="AlphaFoldDB" id="A0A4R0RBP9"/>
<keyword evidence="1" id="KW-0812">Transmembrane</keyword>
<protein>
    <submittedName>
        <fullName evidence="2">Uncharacterized protein</fullName>
    </submittedName>
</protein>
<comment type="caution">
    <text evidence="2">The sequence shown here is derived from an EMBL/GenBank/DDBJ whole genome shotgun (WGS) entry which is preliminary data.</text>
</comment>
<keyword evidence="1" id="KW-0472">Membrane</keyword>
<keyword evidence="1" id="KW-1133">Transmembrane helix</keyword>
<gene>
    <name evidence="2" type="ORF">EIP91_011197</name>
</gene>
<accession>A0A4R0RBP9</accession>
<reference evidence="2 3" key="1">
    <citation type="submission" date="2018-11" db="EMBL/GenBank/DDBJ databases">
        <title>Genome assembly of Steccherinum ochraceum LE-BIN_3174, the white-rot fungus of the Steccherinaceae family (The Residual Polyporoid clade, Polyporales, Basidiomycota).</title>
        <authorList>
            <person name="Fedorova T.V."/>
            <person name="Glazunova O.A."/>
            <person name="Landesman E.O."/>
            <person name="Moiseenko K.V."/>
            <person name="Psurtseva N.V."/>
            <person name="Savinova O.S."/>
            <person name="Shakhova N.V."/>
            <person name="Tyazhelova T.V."/>
            <person name="Vasina D.V."/>
        </authorList>
    </citation>
    <scope>NUCLEOTIDE SEQUENCE [LARGE SCALE GENOMIC DNA]</scope>
    <source>
        <strain evidence="2 3">LE-BIN_3174</strain>
    </source>
</reference>
<evidence type="ECO:0000256" key="1">
    <source>
        <dbReference type="SAM" id="Phobius"/>
    </source>
</evidence>
<proteinExistence type="predicted"/>
<organism evidence="2 3">
    <name type="scientific">Steccherinum ochraceum</name>
    <dbReference type="NCBI Taxonomy" id="92696"/>
    <lineage>
        <taxon>Eukaryota</taxon>
        <taxon>Fungi</taxon>
        <taxon>Dikarya</taxon>
        <taxon>Basidiomycota</taxon>
        <taxon>Agaricomycotina</taxon>
        <taxon>Agaricomycetes</taxon>
        <taxon>Polyporales</taxon>
        <taxon>Steccherinaceae</taxon>
        <taxon>Steccherinum</taxon>
    </lineage>
</organism>
<keyword evidence="3" id="KW-1185">Reference proteome</keyword>
<evidence type="ECO:0000313" key="3">
    <source>
        <dbReference type="Proteomes" id="UP000292702"/>
    </source>
</evidence>
<feature type="transmembrane region" description="Helical" evidence="1">
    <location>
        <begin position="20"/>
        <end position="41"/>
    </location>
</feature>
<sequence length="77" mass="8632">MSFPGSSLPYTQENHRYLVAWVVLCGVSIGLLAAIDVYVTVRMNRRRSPESDPFALPDFEFGVDEPQLPEPAHLRDG</sequence>
<dbReference type="Proteomes" id="UP000292702">
    <property type="component" value="Unassembled WGS sequence"/>
</dbReference>
<dbReference type="EMBL" id="RWJN01000704">
    <property type="protein sequence ID" value="TCD59914.1"/>
    <property type="molecule type" value="Genomic_DNA"/>
</dbReference>
<name>A0A4R0RBP9_9APHY</name>
<evidence type="ECO:0000313" key="2">
    <source>
        <dbReference type="EMBL" id="TCD59914.1"/>
    </source>
</evidence>